<feature type="transmembrane region" description="Helical" evidence="1">
    <location>
        <begin position="7"/>
        <end position="30"/>
    </location>
</feature>
<dbReference type="EMBL" id="CP002364">
    <property type="protein sequence ID" value="ADW16928.1"/>
    <property type="molecule type" value="Genomic_DNA"/>
</dbReference>
<feature type="transmembrane region" description="Helical" evidence="1">
    <location>
        <begin position="129"/>
        <end position="151"/>
    </location>
</feature>
<name>A0A7U3YKH1_DESPD</name>
<evidence type="ECO:0000313" key="3">
    <source>
        <dbReference type="Proteomes" id="UP000006365"/>
    </source>
</evidence>
<keyword evidence="1" id="KW-0812">Transmembrane</keyword>
<evidence type="ECO:0000256" key="1">
    <source>
        <dbReference type="SAM" id="Phobius"/>
    </source>
</evidence>
<sequence>MVVANFIVVGMLLVILQTTIFMPMPVWLLAPDLYYVLVAYLAYRLDVLRSLVILFPLVCVLDVFSGTVLGTYALICFSGFFLIRTIAGKLPISESLYQIPLVGGSYLVVSWLVYLLLELLQPGQMVAWSMWRMAVRALLVAALTFPMFYVFDLVQKYSHRNYLPWNRLRLRNDNRRRRKA</sequence>
<accession>A0A7U3YKH1</accession>
<organism evidence="2 3">
    <name type="scientific">Desulfobulbus propionicus (strain ATCC 33891 / DSM 2032 / VKM B-1956 / 1pr3)</name>
    <dbReference type="NCBI Taxonomy" id="577650"/>
    <lineage>
        <taxon>Bacteria</taxon>
        <taxon>Pseudomonadati</taxon>
        <taxon>Thermodesulfobacteriota</taxon>
        <taxon>Desulfobulbia</taxon>
        <taxon>Desulfobulbales</taxon>
        <taxon>Desulfobulbaceae</taxon>
        <taxon>Desulfobulbus</taxon>
    </lineage>
</organism>
<dbReference type="KEGG" id="dpr:Despr_0753"/>
<keyword evidence="1" id="KW-1133">Transmembrane helix</keyword>
<proteinExistence type="predicted"/>
<gene>
    <name evidence="2" type="ordered locus">Despr_0753</name>
</gene>
<protein>
    <submittedName>
        <fullName evidence="2">Rod shape-determining protein MreD</fullName>
    </submittedName>
</protein>
<feature type="transmembrane region" description="Helical" evidence="1">
    <location>
        <begin position="50"/>
        <end position="83"/>
    </location>
</feature>
<keyword evidence="1" id="KW-0472">Membrane</keyword>
<dbReference type="RefSeq" id="WP_015723473.1">
    <property type="nucleotide sequence ID" value="NC_014972.1"/>
</dbReference>
<dbReference type="Proteomes" id="UP000006365">
    <property type="component" value="Chromosome"/>
</dbReference>
<dbReference type="AlphaFoldDB" id="A0A7U3YKH1"/>
<feature type="transmembrane region" description="Helical" evidence="1">
    <location>
        <begin position="95"/>
        <end position="117"/>
    </location>
</feature>
<evidence type="ECO:0000313" key="2">
    <source>
        <dbReference type="EMBL" id="ADW16928.1"/>
    </source>
</evidence>
<keyword evidence="3" id="KW-1185">Reference proteome</keyword>
<reference evidence="2 3" key="1">
    <citation type="journal article" date="2011" name="Stand. Genomic Sci.">
        <title>Complete genome sequence of Desulfobulbus propionicus type strain (1pr3).</title>
        <authorList>
            <person name="Pagani I."/>
            <person name="Lapidus A."/>
            <person name="Nolan M."/>
            <person name="Lucas S."/>
            <person name="Hammon N."/>
            <person name="Deshpande S."/>
            <person name="Cheng J.F."/>
            <person name="Chertkov O."/>
            <person name="Davenport K."/>
            <person name="Tapia R."/>
            <person name="Han C."/>
            <person name="Goodwin L."/>
            <person name="Pitluck S."/>
            <person name="Liolios K."/>
            <person name="Mavromatis K."/>
            <person name="Ivanova N."/>
            <person name="Mikhailova N."/>
            <person name="Pati A."/>
            <person name="Chen A."/>
            <person name="Palaniappan K."/>
            <person name="Land M."/>
            <person name="Hauser L."/>
            <person name="Chang Y.J."/>
            <person name="Jeffries C.D."/>
            <person name="Detter J.C."/>
            <person name="Brambilla E."/>
            <person name="Kannan K.P."/>
            <person name="Djao O.D."/>
            <person name="Rohde M."/>
            <person name="Pukall R."/>
            <person name="Spring S."/>
            <person name="Goker M."/>
            <person name="Sikorski J."/>
            <person name="Woyke T."/>
            <person name="Bristow J."/>
            <person name="Eisen J.A."/>
            <person name="Markowitz V."/>
            <person name="Hugenholtz P."/>
            <person name="Kyrpides N.C."/>
            <person name="Klenk H.P."/>
        </authorList>
    </citation>
    <scope>NUCLEOTIDE SEQUENCE [LARGE SCALE GENOMIC DNA]</scope>
    <source>
        <strain evidence="3">ATCC 33891 / DSM 2032 / 1pr3</strain>
    </source>
</reference>